<evidence type="ECO:0000313" key="9">
    <source>
        <dbReference type="EMBL" id="MCJ8209053.1"/>
    </source>
</evidence>
<dbReference type="Pfam" id="PF02518">
    <property type="entry name" value="HATPase_c"/>
    <property type="match status" value="1"/>
</dbReference>
<dbReference type="InterPro" id="IPR035965">
    <property type="entry name" value="PAS-like_dom_sf"/>
</dbReference>
<proteinExistence type="predicted"/>
<dbReference type="SMART" id="SM00091">
    <property type="entry name" value="PAS"/>
    <property type="match status" value="3"/>
</dbReference>
<sequence>MNPESNLCAAVGEVLLHTHSVLDKDGRFRHFSDGVIASFGYGSSELTARLIHDFISPDDDATFAGQLAKALPGVTAALKPFRFRMRSGGWRWLEPTVTNMLQVPSVNGFLLICRDVTNQIEAEKNRKKITTSYSDFFAKHPFGVVHLTLAGEVDMINPKLTEDLGYRLIDITERSLPSFFLPKYRRLVLKKYCKASRYGEAETFDVEVFNARGRALHVNLTIIPVVHNGELIEVYAVIKDIEDRVKMQENLRKLSIVADKTTNGVVISDKNGLIEWVNNSFCQLNGYTLAETLGKRMSEVLRTGATNEQLKSLDQKLASGANYTKEILCRRKDGSAYWNLVEITPVMDRNGRLEKRISIHTDITERKKAEAELQQFAHDLFKRNKELQQFGYVVSHNLRSPVANIMGLANVLEIDQANPGIVQMCTSEIKHAVGRLDTIIRDLSAILSVTDGSRELTLCSLDIVDLIEDVKADLKEVITLSGTQIISPESPCIVFSHKAYLYSIFFNLIGNAIKYRSRNTPVIRIDLMRSEEFITISVSDNGLGIDLKKYQDDIFKPYKRFSSAVEGKGLGLFLVKGHVEALQGEINVKSRLGKGTTFIITLPIIEKLKNQQTEDNYRFS</sequence>
<evidence type="ECO:0000256" key="4">
    <source>
        <dbReference type="ARBA" id="ARBA00022679"/>
    </source>
</evidence>
<evidence type="ECO:0000259" key="7">
    <source>
        <dbReference type="PROSITE" id="PS50112"/>
    </source>
</evidence>
<gene>
    <name evidence="9" type="ORF">MUY27_04985</name>
</gene>
<reference evidence="9" key="1">
    <citation type="submission" date="2022-04" db="EMBL/GenBank/DDBJ databases">
        <title>Mucilaginibacter sp. RS28 isolated from freshwater.</title>
        <authorList>
            <person name="Ko S.-R."/>
        </authorList>
    </citation>
    <scope>NUCLEOTIDE SEQUENCE</scope>
    <source>
        <strain evidence="9">RS28</strain>
    </source>
</reference>
<dbReference type="InterPro" id="IPR003594">
    <property type="entry name" value="HATPase_dom"/>
</dbReference>
<evidence type="ECO:0000256" key="3">
    <source>
        <dbReference type="ARBA" id="ARBA00022553"/>
    </source>
</evidence>
<accession>A0A9X1X3Q2</accession>
<dbReference type="InterPro" id="IPR036097">
    <property type="entry name" value="HisK_dim/P_sf"/>
</dbReference>
<dbReference type="InterPro" id="IPR036890">
    <property type="entry name" value="HATPase_C_sf"/>
</dbReference>
<dbReference type="InterPro" id="IPR001610">
    <property type="entry name" value="PAC"/>
</dbReference>
<dbReference type="SMART" id="SM00387">
    <property type="entry name" value="HATPase_c"/>
    <property type="match status" value="1"/>
</dbReference>
<dbReference type="PANTHER" id="PTHR43304">
    <property type="entry name" value="PHYTOCHROME-LIKE PROTEIN CPH1"/>
    <property type="match status" value="1"/>
</dbReference>
<dbReference type="SMART" id="SM00086">
    <property type="entry name" value="PAC"/>
    <property type="match status" value="3"/>
</dbReference>
<dbReference type="Proteomes" id="UP001139450">
    <property type="component" value="Unassembled WGS sequence"/>
</dbReference>
<comment type="catalytic activity">
    <reaction evidence="1">
        <text>ATP + protein L-histidine = ADP + protein N-phospho-L-histidine.</text>
        <dbReference type="EC" id="2.7.13.3"/>
    </reaction>
</comment>
<evidence type="ECO:0000256" key="1">
    <source>
        <dbReference type="ARBA" id="ARBA00000085"/>
    </source>
</evidence>
<dbReference type="PROSITE" id="PS50112">
    <property type="entry name" value="PAS"/>
    <property type="match status" value="2"/>
</dbReference>
<dbReference type="InterPro" id="IPR000700">
    <property type="entry name" value="PAS-assoc_C"/>
</dbReference>
<dbReference type="AlphaFoldDB" id="A0A9X1X3Q2"/>
<dbReference type="InterPro" id="IPR003661">
    <property type="entry name" value="HisK_dim/P_dom"/>
</dbReference>
<feature type="domain" description="PAC" evidence="8">
    <location>
        <begin position="323"/>
        <end position="375"/>
    </location>
</feature>
<keyword evidence="3" id="KW-0597">Phosphoprotein</keyword>
<name>A0A9X1X3Q2_9SPHI</name>
<feature type="domain" description="PAS" evidence="7">
    <location>
        <begin position="250"/>
        <end position="320"/>
    </location>
</feature>
<keyword evidence="4" id="KW-0808">Transferase</keyword>
<evidence type="ECO:0000259" key="8">
    <source>
        <dbReference type="PROSITE" id="PS50113"/>
    </source>
</evidence>
<dbReference type="NCBIfam" id="TIGR00229">
    <property type="entry name" value="sensory_box"/>
    <property type="match status" value="3"/>
</dbReference>
<dbReference type="SUPFAM" id="SSF47384">
    <property type="entry name" value="Homodimeric domain of signal transducing histidine kinase"/>
    <property type="match status" value="1"/>
</dbReference>
<dbReference type="Gene3D" id="3.30.565.10">
    <property type="entry name" value="Histidine kinase-like ATPase, C-terminal domain"/>
    <property type="match status" value="1"/>
</dbReference>
<dbReference type="GO" id="GO:0000155">
    <property type="term" value="F:phosphorelay sensor kinase activity"/>
    <property type="evidence" value="ECO:0007669"/>
    <property type="project" value="InterPro"/>
</dbReference>
<feature type="domain" description="PAS" evidence="7">
    <location>
        <begin position="21"/>
        <end position="74"/>
    </location>
</feature>
<dbReference type="Pfam" id="PF13426">
    <property type="entry name" value="PAS_9"/>
    <property type="match status" value="2"/>
</dbReference>
<dbReference type="SMART" id="SM00388">
    <property type="entry name" value="HisKA"/>
    <property type="match status" value="1"/>
</dbReference>
<evidence type="ECO:0000259" key="6">
    <source>
        <dbReference type="PROSITE" id="PS50109"/>
    </source>
</evidence>
<dbReference type="InterPro" id="IPR052162">
    <property type="entry name" value="Sensor_kinase/Photoreceptor"/>
</dbReference>
<dbReference type="RefSeq" id="WP_245128887.1">
    <property type="nucleotide sequence ID" value="NZ_JALJEJ010000002.1"/>
</dbReference>
<dbReference type="SUPFAM" id="SSF55785">
    <property type="entry name" value="PYP-like sensor domain (PAS domain)"/>
    <property type="match status" value="3"/>
</dbReference>
<keyword evidence="5" id="KW-0418">Kinase</keyword>
<dbReference type="EMBL" id="JALJEJ010000002">
    <property type="protein sequence ID" value="MCJ8209053.1"/>
    <property type="molecule type" value="Genomic_DNA"/>
</dbReference>
<dbReference type="InterPro" id="IPR005467">
    <property type="entry name" value="His_kinase_dom"/>
</dbReference>
<evidence type="ECO:0000256" key="5">
    <source>
        <dbReference type="ARBA" id="ARBA00022777"/>
    </source>
</evidence>
<dbReference type="SUPFAM" id="SSF55874">
    <property type="entry name" value="ATPase domain of HSP90 chaperone/DNA topoisomerase II/histidine kinase"/>
    <property type="match status" value="1"/>
</dbReference>
<dbReference type="Pfam" id="PF08447">
    <property type="entry name" value="PAS_3"/>
    <property type="match status" value="1"/>
</dbReference>
<dbReference type="InterPro" id="IPR013655">
    <property type="entry name" value="PAS_fold_3"/>
</dbReference>
<dbReference type="PROSITE" id="PS50113">
    <property type="entry name" value="PAC"/>
    <property type="match status" value="2"/>
</dbReference>
<evidence type="ECO:0000256" key="2">
    <source>
        <dbReference type="ARBA" id="ARBA00012438"/>
    </source>
</evidence>
<dbReference type="EC" id="2.7.13.3" evidence="2"/>
<dbReference type="CDD" id="cd00130">
    <property type="entry name" value="PAS"/>
    <property type="match status" value="3"/>
</dbReference>
<dbReference type="CDD" id="cd00075">
    <property type="entry name" value="HATPase"/>
    <property type="match status" value="1"/>
</dbReference>
<feature type="domain" description="PAC" evidence="8">
    <location>
        <begin position="202"/>
        <end position="253"/>
    </location>
</feature>
<protein>
    <recommendedName>
        <fullName evidence="2">histidine kinase</fullName>
        <ecNumber evidence="2">2.7.13.3</ecNumber>
    </recommendedName>
</protein>
<keyword evidence="10" id="KW-1185">Reference proteome</keyword>
<dbReference type="InterPro" id="IPR000014">
    <property type="entry name" value="PAS"/>
</dbReference>
<dbReference type="PANTHER" id="PTHR43304:SF1">
    <property type="entry name" value="PAC DOMAIN-CONTAINING PROTEIN"/>
    <property type="match status" value="1"/>
</dbReference>
<dbReference type="Gene3D" id="3.30.450.20">
    <property type="entry name" value="PAS domain"/>
    <property type="match status" value="3"/>
</dbReference>
<dbReference type="Gene3D" id="1.10.287.130">
    <property type="match status" value="1"/>
</dbReference>
<organism evidence="9 10">
    <name type="scientific">Mucilaginibacter straminoryzae</name>
    <dbReference type="NCBI Taxonomy" id="2932774"/>
    <lineage>
        <taxon>Bacteria</taxon>
        <taxon>Pseudomonadati</taxon>
        <taxon>Bacteroidota</taxon>
        <taxon>Sphingobacteriia</taxon>
        <taxon>Sphingobacteriales</taxon>
        <taxon>Sphingobacteriaceae</taxon>
        <taxon>Mucilaginibacter</taxon>
    </lineage>
</organism>
<feature type="domain" description="Histidine kinase" evidence="6">
    <location>
        <begin position="393"/>
        <end position="606"/>
    </location>
</feature>
<comment type="caution">
    <text evidence="9">The sequence shown here is derived from an EMBL/GenBank/DDBJ whole genome shotgun (WGS) entry which is preliminary data.</text>
</comment>
<dbReference type="PROSITE" id="PS50109">
    <property type="entry name" value="HIS_KIN"/>
    <property type="match status" value="1"/>
</dbReference>
<evidence type="ECO:0000313" key="10">
    <source>
        <dbReference type="Proteomes" id="UP001139450"/>
    </source>
</evidence>
<dbReference type="InterPro" id="IPR004358">
    <property type="entry name" value="Sig_transdc_His_kin-like_C"/>
</dbReference>
<dbReference type="PRINTS" id="PR00344">
    <property type="entry name" value="BCTRLSENSOR"/>
</dbReference>
<dbReference type="CDD" id="cd00082">
    <property type="entry name" value="HisKA"/>
    <property type="match status" value="1"/>
</dbReference>